<keyword evidence="2" id="KW-1185">Reference proteome</keyword>
<name>A0AAW0JCS0_MYOGA</name>
<gene>
    <name evidence="1" type="ORF">U0070_020522</name>
</gene>
<organism evidence="1 2">
    <name type="scientific">Myodes glareolus</name>
    <name type="common">Bank vole</name>
    <name type="synonym">Clethrionomys glareolus</name>
    <dbReference type="NCBI Taxonomy" id="447135"/>
    <lineage>
        <taxon>Eukaryota</taxon>
        <taxon>Metazoa</taxon>
        <taxon>Chordata</taxon>
        <taxon>Craniata</taxon>
        <taxon>Vertebrata</taxon>
        <taxon>Euteleostomi</taxon>
        <taxon>Mammalia</taxon>
        <taxon>Eutheria</taxon>
        <taxon>Euarchontoglires</taxon>
        <taxon>Glires</taxon>
        <taxon>Rodentia</taxon>
        <taxon>Myomorpha</taxon>
        <taxon>Muroidea</taxon>
        <taxon>Cricetidae</taxon>
        <taxon>Arvicolinae</taxon>
        <taxon>Myodes</taxon>
    </lineage>
</organism>
<sequence>MNQGHSKVTRFVRLFMPGVFSTLPLHYLFRGHSPICVQVLLTPVLQAHHHLACS</sequence>
<comment type="caution">
    <text evidence="1">The sequence shown here is derived from an EMBL/GenBank/DDBJ whole genome shotgun (WGS) entry which is preliminary data.</text>
</comment>
<protein>
    <submittedName>
        <fullName evidence="1">Uncharacterized protein</fullName>
    </submittedName>
</protein>
<proteinExistence type="predicted"/>
<evidence type="ECO:0000313" key="1">
    <source>
        <dbReference type="EMBL" id="KAK7823851.1"/>
    </source>
</evidence>
<accession>A0AAW0JCS0</accession>
<dbReference type="AlphaFoldDB" id="A0AAW0JCS0"/>
<reference evidence="1 2" key="1">
    <citation type="journal article" date="2023" name="bioRxiv">
        <title>Conserved and derived expression patterns and positive selection on dental genes reveal complex evolutionary context of ever-growing rodent molars.</title>
        <authorList>
            <person name="Calamari Z.T."/>
            <person name="Song A."/>
            <person name="Cohen E."/>
            <person name="Akter M."/>
            <person name="Roy R.D."/>
            <person name="Hallikas O."/>
            <person name="Christensen M.M."/>
            <person name="Li P."/>
            <person name="Marangoni P."/>
            <person name="Jernvall J."/>
            <person name="Klein O.D."/>
        </authorList>
    </citation>
    <scope>NUCLEOTIDE SEQUENCE [LARGE SCALE GENOMIC DNA]</scope>
    <source>
        <strain evidence="1">V071</strain>
    </source>
</reference>
<evidence type="ECO:0000313" key="2">
    <source>
        <dbReference type="Proteomes" id="UP001488838"/>
    </source>
</evidence>
<dbReference type="EMBL" id="JBBHLL010000049">
    <property type="protein sequence ID" value="KAK7823851.1"/>
    <property type="molecule type" value="Genomic_DNA"/>
</dbReference>
<dbReference type="Proteomes" id="UP001488838">
    <property type="component" value="Unassembled WGS sequence"/>
</dbReference>